<evidence type="ECO:0000313" key="2">
    <source>
        <dbReference type="EMBL" id="CAB4559838.1"/>
    </source>
</evidence>
<dbReference type="CDD" id="cd00093">
    <property type="entry name" value="HTH_XRE"/>
    <property type="match status" value="1"/>
</dbReference>
<dbReference type="GO" id="GO:0003677">
    <property type="term" value="F:DNA binding"/>
    <property type="evidence" value="ECO:0007669"/>
    <property type="project" value="InterPro"/>
</dbReference>
<feature type="domain" description="HTH cro/C1-type" evidence="1">
    <location>
        <begin position="18"/>
        <end position="73"/>
    </location>
</feature>
<accession>A0A6J6DEF0</accession>
<dbReference type="InterPro" id="IPR010982">
    <property type="entry name" value="Lambda_DNA-bd_dom_sf"/>
</dbReference>
<dbReference type="Gene3D" id="1.10.260.40">
    <property type="entry name" value="lambda repressor-like DNA-binding domains"/>
    <property type="match status" value="1"/>
</dbReference>
<proteinExistence type="predicted"/>
<dbReference type="Pfam" id="PF01381">
    <property type="entry name" value="HTH_3"/>
    <property type="match status" value="1"/>
</dbReference>
<dbReference type="EMBL" id="CAEZTD010000039">
    <property type="protein sequence ID" value="CAB4559838.1"/>
    <property type="molecule type" value="Genomic_DNA"/>
</dbReference>
<protein>
    <submittedName>
        <fullName evidence="2">Unannotated protein</fullName>
    </submittedName>
</protein>
<dbReference type="AlphaFoldDB" id="A0A6J6DEF0"/>
<organism evidence="2">
    <name type="scientific">freshwater metagenome</name>
    <dbReference type="NCBI Taxonomy" id="449393"/>
    <lineage>
        <taxon>unclassified sequences</taxon>
        <taxon>metagenomes</taxon>
        <taxon>ecological metagenomes</taxon>
    </lineage>
</organism>
<dbReference type="SMART" id="SM00530">
    <property type="entry name" value="HTH_XRE"/>
    <property type="match status" value="1"/>
</dbReference>
<gene>
    <name evidence="2" type="ORF">UFOPK1591_00656</name>
</gene>
<dbReference type="SUPFAM" id="SSF47413">
    <property type="entry name" value="lambda repressor-like DNA-binding domains"/>
    <property type="match status" value="1"/>
</dbReference>
<sequence length="87" mass="9484">MSKHTVRLRTSGDIGLALAQSRMARGLTQQDLATQLDMPQSTVSEIESGKSTIFLRHVLEMARATGLNISAEWDASGDQESNDASRH</sequence>
<evidence type="ECO:0000259" key="1">
    <source>
        <dbReference type="PROSITE" id="PS50943"/>
    </source>
</evidence>
<reference evidence="2" key="1">
    <citation type="submission" date="2020-05" db="EMBL/GenBank/DDBJ databases">
        <authorList>
            <person name="Chiriac C."/>
            <person name="Salcher M."/>
            <person name="Ghai R."/>
            <person name="Kavagutti S V."/>
        </authorList>
    </citation>
    <scope>NUCLEOTIDE SEQUENCE</scope>
</reference>
<name>A0A6J6DEF0_9ZZZZ</name>
<dbReference type="InterPro" id="IPR001387">
    <property type="entry name" value="Cro/C1-type_HTH"/>
</dbReference>
<dbReference type="PROSITE" id="PS50943">
    <property type="entry name" value="HTH_CROC1"/>
    <property type="match status" value="1"/>
</dbReference>